<dbReference type="PANTHER" id="PTHR42862">
    <property type="entry name" value="DELTA-1-PYRROLINE-5-CARBOXYLATE DEHYDROGENASE 1, ISOFORM A-RELATED"/>
    <property type="match status" value="1"/>
</dbReference>
<evidence type="ECO:0000256" key="2">
    <source>
        <dbReference type="ARBA" id="ARBA00012884"/>
    </source>
</evidence>
<evidence type="ECO:0000259" key="9">
    <source>
        <dbReference type="Pfam" id="PF00171"/>
    </source>
</evidence>
<dbReference type="NCBIfam" id="TIGR01237">
    <property type="entry name" value="D1pyr5carbox2"/>
    <property type="match status" value="1"/>
</dbReference>
<dbReference type="InterPro" id="IPR002872">
    <property type="entry name" value="Proline_DH_dom"/>
</dbReference>
<evidence type="ECO:0000256" key="7">
    <source>
        <dbReference type="ARBA" id="ARBA00061617"/>
    </source>
</evidence>
<dbReference type="InterPro" id="IPR025703">
    <property type="entry name" value="Bifunct_PutA"/>
</dbReference>
<dbReference type="EMBL" id="CP042467">
    <property type="protein sequence ID" value="QED30377.1"/>
    <property type="molecule type" value="Genomic_DNA"/>
</dbReference>
<dbReference type="Gene3D" id="3.40.309.10">
    <property type="entry name" value="Aldehyde Dehydrogenase, Chain A, domain 2"/>
    <property type="match status" value="1"/>
</dbReference>
<dbReference type="GO" id="GO:0009898">
    <property type="term" value="C:cytoplasmic side of plasma membrane"/>
    <property type="evidence" value="ECO:0007669"/>
    <property type="project" value="TreeGrafter"/>
</dbReference>
<evidence type="ECO:0000256" key="3">
    <source>
        <dbReference type="ARBA" id="ARBA00023002"/>
    </source>
</evidence>
<dbReference type="InterPro" id="IPR029041">
    <property type="entry name" value="FAD-linked_oxidoreductase-like"/>
</dbReference>
<evidence type="ECO:0000259" key="11">
    <source>
        <dbReference type="Pfam" id="PF18083"/>
    </source>
</evidence>
<dbReference type="KEGG" id="bbae:FRD01_20610"/>
<dbReference type="EC" id="1.2.1.88" evidence="2"/>
<comment type="catalytic activity">
    <reaction evidence="6">
        <text>L-glutamate 5-semialdehyde + NAD(+) + H2O = L-glutamate + NADH + 2 H(+)</text>
        <dbReference type="Rhea" id="RHEA:30235"/>
        <dbReference type="ChEBI" id="CHEBI:15377"/>
        <dbReference type="ChEBI" id="CHEBI:15378"/>
        <dbReference type="ChEBI" id="CHEBI:29985"/>
        <dbReference type="ChEBI" id="CHEBI:57540"/>
        <dbReference type="ChEBI" id="CHEBI:57945"/>
        <dbReference type="ChEBI" id="CHEBI:58066"/>
        <dbReference type="EC" id="1.2.1.88"/>
    </reaction>
</comment>
<dbReference type="Pfam" id="PF01619">
    <property type="entry name" value="Pro_dh"/>
    <property type="match status" value="1"/>
</dbReference>
<dbReference type="GO" id="GO:0003842">
    <property type="term" value="F:L-glutamate gamma-semialdehyde dehydrogenase activity"/>
    <property type="evidence" value="ECO:0007669"/>
    <property type="project" value="UniProtKB-EC"/>
</dbReference>
<evidence type="ECO:0000256" key="6">
    <source>
        <dbReference type="ARBA" id="ARBA00048142"/>
    </source>
</evidence>
<reference evidence="12 13" key="1">
    <citation type="submission" date="2019-08" db="EMBL/GenBank/DDBJ databases">
        <authorList>
            <person name="Liang Q."/>
        </authorList>
    </citation>
    <scope>NUCLEOTIDE SEQUENCE [LARGE SCALE GENOMIC DNA]</scope>
    <source>
        <strain evidence="12 13">V1718</strain>
    </source>
</reference>
<dbReference type="InterPro" id="IPR016163">
    <property type="entry name" value="Ald_DH_C"/>
</dbReference>
<evidence type="ECO:0000256" key="4">
    <source>
        <dbReference type="ARBA" id="ARBA00023027"/>
    </source>
</evidence>
<keyword evidence="13" id="KW-1185">Reference proteome</keyword>
<evidence type="ECO:0000256" key="5">
    <source>
        <dbReference type="ARBA" id="ARBA00032259"/>
    </source>
</evidence>
<evidence type="ECO:0000313" key="12">
    <source>
        <dbReference type="EMBL" id="QED30377.1"/>
    </source>
</evidence>
<evidence type="ECO:0000313" key="13">
    <source>
        <dbReference type="Proteomes" id="UP000321595"/>
    </source>
</evidence>
<dbReference type="PANTHER" id="PTHR42862:SF1">
    <property type="entry name" value="DELTA-1-PYRROLINE-5-CARBOXYLATE DEHYDROGENASE 2, ISOFORM A-RELATED"/>
    <property type="match status" value="1"/>
</dbReference>
<dbReference type="InterPro" id="IPR041514">
    <property type="entry name" value="PutA_N"/>
</dbReference>
<dbReference type="Gene3D" id="3.20.20.220">
    <property type="match status" value="1"/>
</dbReference>
<dbReference type="InterPro" id="IPR016162">
    <property type="entry name" value="Ald_DH_N"/>
</dbReference>
<dbReference type="InterPro" id="IPR050485">
    <property type="entry name" value="Proline_metab_enzyme"/>
</dbReference>
<dbReference type="GO" id="GO:0010133">
    <property type="term" value="P:L-proline catabolic process to L-glutamate"/>
    <property type="evidence" value="ECO:0007669"/>
    <property type="project" value="InterPro"/>
</dbReference>
<dbReference type="Pfam" id="PF00171">
    <property type="entry name" value="Aldedh"/>
    <property type="match status" value="1"/>
</dbReference>
<dbReference type="SUPFAM" id="SSF51730">
    <property type="entry name" value="FAD-linked oxidoreductase"/>
    <property type="match status" value="1"/>
</dbReference>
<dbReference type="GO" id="GO:0003700">
    <property type="term" value="F:DNA-binding transcription factor activity"/>
    <property type="evidence" value="ECO:0007669"/>
    <property type="project" value="InterPro"/>
</dbReference>
<name>A0A5B8XYY6_9DELT</name>
<dbReference type="Pfam" id="PF18083">
    <property type="entry name" value="PutA_N"/>
    <property type="match status" value="1"/>
</dbReference>
<dbReference type="InterPro" id="IPR005932">
    <property type="entry name" value="RocA"/>
</dbReference>
<gene>
    <name evidence="12" type="primary">pruA</name>
    <name evidence="12" type="ORF">FRD01_20610</name>
</gene>
<dbReference type="InterPro" id="IPR016160">
    <property type="entry name" value="Ald_DH_CS_CYS"/>
</dbReference>
<dbReference type="FunFam" id="3.40.309.10:FF:000005">
    <property type="entry name" value="1-pyrroline-5-carboxylate dehydrogenase 1"/>
    <property type="match status" value="1"/>
</dbReference>
<dbReference type="AlphaFoldDB" id="A0A5B8XYY6"/>
<dbReference type="GO" id="GO:0004657">
    <property type="term" value="F:proline dehydrogenase activity"/>
    <property type="evidence" value="ECO:0007669"/>
    <property type="project" value="InterPro"/>
</dbReference>
<dbReference type="NCBIfam" id="NF002852">
    <property type="entry name" value="PRK03137.1"/>
    <property type="match status" value="1"/>
</dbReference>
<dbReference type="PIRSF" id="PIRSF000197">
    <property type="entry name" value="Bifunct_PutA"/>
    <property type="match status" value="1"/>
</dbReference>
<dbReference type="OrthoDB" id="9762913at2"/>
<dbReference type="PROSITE" id="PS00070">
    <property type="entry name" value="ALDEHYDE_DEHYDR_CYS"/>
    <property type="match status" value="1"/>
</dbReference>
<comment type="similarity">
    <text evidence="7">Belongs to the aldehyde dehydrogenase family. RocA subfamily.</text>
</comment>
<feature type="domain" description="Proline dehydrogenase" evidence="10">
    <location>
        <begin position="109"/>
        <end position="414"/>
    </location>
</feature>
<dbReference type="Gene3D" id="3.40.605.10">
    <property type="entry name" value="Aldehyde Dehydrogenase, Chain A, domain 1"/>
    <property type="match status" value="1"/>
</dbReference>
<feature type="domain" description="Aldehyde dehydrogenase" evidence="9">
    <location>
        <begin position="497"/>
        <end position="958"/>
    </location>
</feature>
<evidence type="ECO:0000259" key="10">
    <source>
        <dbReference type="Pfam" id="PF01619"/>
    </source>
</evidence>
<dbReference type="FunFam" id="3.40.605.10:FF:000045">
    <property type="entry name" value="1-pyrroline-5-carboxylate dehydrogenase 1"/>
    <property type="match status" value="1"/>
</dbReference>
<dbReference type="SUPFAM" id="SSF53720">
    <property type="entry name" value="ALDH-like"/>
    <property type="match status" value="1"/>
</dbReference>
<dbReference type="InterPro" id="IPR015590">
    <property type="entry name" value="Aldehyde_DH_dom"/>
</dbReference>
<proteinExistence type="inferred from homology"/>
<feature type="domain" description="Proline utilization A N-terminal" evidence="11">
    <location>
        <begin position="2"/>
        <end position="99"/>
    </location>
</feature>
<keyword evidence="4" id="KW-0520">NAD</keyword>
<dbReference type="InterPro" id="IPR016161">
    <property type="entry name" value="Ald_DH/histidinol_DH"/>
</dbReference>
<organism evidence="12 13">
    <name type="scientific">Microvenator marinus</name>
    <dbReference type="NCBI Taxonomy" id="2600177"/>
    <lineage>
        <taxon>Bacteria</taxon>
        <taxon>Deltaproteobacteria</taxon>
        <taxon>Bradymonadales</taxon>
        <taxon>Microvenatoraceae</taxon>
        <taxon>Microvenator</taxon>
    </lineage>
</organism>
<feature type="active site" evidence="8">
    <location>
        <position position="733"/>
    </location>
</feature>
<protein>
    <recommendedName>
        <fullName evidence="5">L-glutamate gamma-semialdehyde dehydrogenase</fullName>
        <ecNumber evidence="2">1.2.1.88</ecNumber>
    </recommendedName>
    <alternativeName>
        <fullName evidence="5">L-glutamate gamma-semialdehyde dehydrogenase</fullName>
    </alternativeName>
</protein>
<feature type="active site" evidence="8">
    <location>
        <position position="767"/>
    </location>
</feature>
<sequence>MKGQTPSVFNKDWWSGKIMEFSMKDEAFKVEMFRFVDVFPTLRNHVEVARHLQEYFCRPDTNFPAAFQWGLNKVKPDSMVAKMAAGQIEKQMAGMAQKFIAGTTAADAISALKKIWKSDLAFTLDLLGESTVSELEALDYAKRYDEILDTLIAQTKSFPAKPLLEDASWGAVPRVNVSVKVSSLYSQIDPIDPKGSIDSLKNRLRPLFRKARDNGAFINLDMEHYEFKDLTIELFKSLLTEPEFAGFADAGIAIQAYLRDAEADVQGLANWAKERGTPITVRLIKGAYWDFETIHSEQEAWRNPVWSKKWETDACFERCTKILLENHKHVRLACASHNVRSLAYALATAEELGLPKNAIEFQMLYGMAEPMKLALVKMGYRVREYVPIGEMIPGMAYLVRRLLENTSNESWLRQTYADGLSMEKLLAKPAPPQGHEQSTGVEHIKPLNSMGFRNAPLLNFALTNNRESFERAMQEVTRGFDKTWPLVIGGSEIKTDRVIKSINPSKRDQIVGTVCVATLEHAQKAIEAAQNASASWADLPGEERAAYLMKLADVMMRRRKELASIMVYEVGKNWREADADVCEAIDFCRYYALEMAKLSQPQRLGHVAGELNLLFYQPRGIAAVIAPWNFPLAILCGMTVAAAVAGNTVIMKPAEQSSVIAAHLMDACREAGFPPGVINFLPGYGEEVGDLLVRHKDVDLIAFTGSMQVGLHILKVAGDVADGQANVKKVVCEMGGKNAIIVDSDADLDEAVKGVIGSAFGFQGQKCSACSRVIVLESAYEEFKTRLVEATRSLEVGPSTDPAFAIGPVVDEDARQKIEGYIELGKKENSLLVQARVPEGLNGNFVGPAVFENVPADGRLAQEEIFGPVLAMFKVKDFDEALKLANSTRFALTGGVYSRSPLNLERTRKEFKVGNLYINRKCTGALVFRHPFGGFKMSGTGTKAGGPDYLLNFMEPRAISENTMRRGFAPEV</sequence>
<evidence type="ECO:0000256" key="8">
    <source>
        <dbReference type="PIRSR" id="PIRSR000197-1"/>
    </source>
</evidence>
<keyword evidence="3 12" id="KW-0560">Oxidoreductase</keyword>
<comment type="pathway">
    <text evidence="1">Amino-acid degradation; L-proline degradation into L-glutamate; L-glutamate from L-proline: step 2/2.</text>
</comment>
<dbReference type="Proteomes" id="UP000321595">
    <property type="component" value="Chromosome"/>
</dbReference>
<evidence type="ECO:0000256" key="1">
    <source>
        <dbReference type="ARBA" id="ARBA00004786"/>
    </source>
</evidence>
<dbReference type="CDD" id="cd07124">
    <property type="entry name" value="ALDH_PutA-P5CDH-RocA"/>
    <property type="match status" value="1"/>
</dbReference>
<accession>A0A5B8XYY6</accession>